<feature type="transmembrane region" description="Helical" evidence="6">
    <location>
        <begin position="384"/>
        <end position="411"/>
    </location>
</feature>
<dbReference type="PANTHER" id="PTHR12385">
    <property type="entry name" value="CHOLINE TRANSPORTER-LIKE (SLC FAMILY 44)"/>
    <property type="match status" value="1"/>
</dbReference>
<gene>
    <name evidence="8" type="ORF">HAKA00212_LOCUS13128</name>
</gene>
<feature type="compositionally biased region" description="Basic and acidic residues" evidence="7">
    <location>
        <begin position="41"/>
        <end position="65"/>
    </location>
</feature>
<evidence type="ECO:0000256" key="3">
    <source>
        <dbReference type="ARBA" id="ARBA00022692"/>
    </source>
</evidence>
<keyword evidence="3 6" id="KW-0812">Transmembrane</keyword>
<comment type="subcellular location">
    <subcellularLocation>
        <location evidence="6">Cell membrane</location>
        <topology evidence="6">Multi-pass membrane protein</topology>
    </subcellularLocation>
    <subcellularLocation>
        <location evidence="1">Membrane</location>
        <topology evidence="1">Multi-pass membrane protein</topology>
    </subcellularLocation>
</comment>
<keyword evidence="5 6" id="KW-0472">Membrane</keyword>
<feature type="region of interest" description="Disordered" evidence="7">
    <location>
        <begin position="1"/>
        <end position="85"/>
    </location>
</feature>
<evidence type="ECO:0000256" key="7">
    <source>
        <dbReference type="SAM" id="MobiDB-lite"/>
    </source>
</evidence>
<keyword evidence="4 6" id="KW-1133">Transmembrane helix</keyword>
<feature type="transmembrane region" description="Helical" evidence="6">
    <location>
        <begin position="134"/>
        <end position="159"/>
    </location>
</feature>
<evidence type="ECO:0000256" key="4">
    <source>
        <dbReference type="ARBA" id="ARBA00022989"/>
    </source>
</evidence>
<accession>A0A6S9EU81</accession>
<dbReference type="EMBL" id="HBIU01028547">
    <property type="protein sequence ID" value="CAE0634410.1"/>
    <property type="molecule type" value="Transcribed_RNA"/>
</dbReference>
<evidence type="ECO:0000256" key="2">
    <source>
        <dbReference type="ARBA" id="ARBA00007168"/>
    </source>
</evidence>
<feature type="transmembrane region" description="Helical" evidence="6">
    <location>
        <begin position="490"/>
        <end position="508"/>
    </location>
</feature>
<dbReference type="GO" id="GO:0005886">
    <property type="term" value="C:plasma membrane"/>
    <property type="evidence" value="ECO:0007669"/>
    <property type="project" value="UniProtKB-SubCell"/>
</dbReference>
<comment type="function">
    <text evidence="6">Choline transporter.</text>
</comment>
<organism evidence="8">
    <name type="scientific">Heterosigma akashiwo</name>
    <name type="common">Chromophytic alga</name>
    <name type="synonym">Heterosigma carterae</name>
    <dbReference type="NCBI Taxonomy" id="2829"/>
    <lineage>
        <taxon>Eukaryota</taxon>
        <taxon>Sar</taxon>
        <taxon>Stramenopiles</taxon>
        <taxon>Ochrophyta</taxon>
        <taxon>Raphidophyceae</taxon>
        <taxon>Chattonellales</taxon>
        <taxon>Chattonellaceae</taxon>
        <taxon>Heterosigma</taxon>
    </lineage>
</organism>
<dbReference type="PANTHER" id="PTHR12385:SF4">
    <property type="entry name" value="PROTEIN PNS1"/>
    <property type="match status" value="1"/>
</dbReference>
<evidence type="ECO:0000256" key="5">
    <source>
        <dbReference type="ARBA" id="ARBA00023136"/>
    </source>
</evidence>
<feature type="transmembrane region" description="Helical" evidence="6">
    <location>
        <begin position="565"/>
        <end position="596"/>
    </location>
</feature>
<comment type="similarity">
    <text evidence="2 6">Belongs to the CTL (choline transporter-like) family.</text>
</comment>
<feature type="transmembrane region" description="Helical" evidence="6">
    <location>
        <begin position="291"/>
        <end position="312"/>
    </location>
</feature>
<feature type="compositionally biased region" description="Polar residues" evidence="7">
    <location>
        <begin position="13"/>
        <end position="34"/>
    </location>
</feature>
<sequence length="633" mass="67313">MESPSPENVIVKSKSTSNKSTPHGITLKQNSGNQKVVPVQTDERLPSKDKGDRKNEDTGDIEKGSSCRSRGSSLSGSGALSGSGGANASRSLIYNAATQETPEFSSGDFPLLEARSAQAKEQLDSTVYGWKDTWAALLFLGHVAYVLYIVIARSSWFWAGPVRPLEFLVDKQGLYDPATSTAFVTGDGPAHLLVQALFVSVVLTVPLAHVLVLLLLRHPLRTLRRLLLASVGALLATGFGFLALGSAPGFFFCCAAGLACFCYVRTTEHHLPFSAANLRVAARGFFQMKGFWKYALGFTALQVAWILAWNIAVVSFAGGDGQEGGLIAQQGHSYDADLCLEVASASAAGGAVCSCVDVDNPVQLPYTEQEGPCPDPTRTMNFGLFFISIISLYWGSTVIMNITHATVAGTLAHWWFSDGEGGAPAALSPRRALGRALSCSFGSLCFGSLVVAVAKTLQDALWSSRRAQNPQLRCLVTALLGALEKVVEVFNRYAFCYVAIYGLDFMSAGRGAMALFRRLGWASLVNDDVVSRALAAACLGVGLAEGALAFAVGKLFGVPGAWLAMTVWAVALCGYLVCWTVLNLAASAVTTVFVCFAEDPGTFQRSAPDAYMALVKAWAATHAQEMRGAGYII</sequence>
<protein>
    <recommendedName>
        <fullName evidence="6">Choline transporter-like protein</fullName>
    </recommendedName>
</protein>
<proteinExistence type="inferred from homology"/>
<feature type="transmembrane region" description="Helical" evidence="6">
    <location>
        <begin position="226"/>
        <end position="243"/>
    </location>
</feature>
<dbReference type="InterPro" id="IPR007603">
    <property type="entry name" value="Choline_transptr-like"/>
</dbReference>
<dbReference type="AlphaFoldDB" id="A0A6S9EU81"/>
<dbReference type="GO" id="GO:0022857">
    <property type="term" value="F:transmembrane transporter activity"/>
    <property type="evidence" value="ECO:0007669"/>
    <property type="project" value="UniProtKB-UniRule"/>
</dbReference>
<feature type="transmembrane region" description="Helical" evidence="6">
    <location>
        <begin position="529"/>
        <end position="553"/>
    </location>
</feature>
<evidence type="ECO:0000256" key="1">
    <source>
        <dbReference type="ARBA" id="ARBA00004141"/>
    </source>
</evidence>
<name>A0A6S9EU81_HETAK</name>
<evidence type="ECO:0000313" key="8">
    <source>
        <dbReference type="EMBL" id="CAE0634410.1"/>
    </source>
</evidence>
<feature type="compositionally biased region" description="Low complexity" evidence="7">
    <location>
        <begin position="66"/>
        <end position="78"/>
    </location>
</feature>
<evidence type="ECO:0000256" key="6">
    <source>
        <dbReference type="RuleBase" id="RU368066"/>
    </source>
</evidence>
<reference evidence="8" key="1">
    <citation type="submission" date="2021-01" db="EMBL/GenBank/DDBJ databases">
        <authorList>
            <person name="Corre E."/>
            <person name="Pelletier E."/>
            <person name="Niang G."/>
            <person name="Scheremetjew M."/>
            <person name="Finn R."/>
            <person name="Kale V."/>
            <person name="Holt S."/>
            <person name="Cochrane G."/>
            <person name="Meng A."/>
            <person name="Brown T."/>
            <person name="Cohen L."/>
        </authorList>
    </citation>
    <scope>NUCLEOTIDE SEQUENCE</scope>
    <source>
        <strain evidence="8">CCMP3107</strain>
    </source>
</reference>
<dbReference type="Pfam" id="PF04515">
    <property type="entry name" value="Choline_transpo"/>
    <property type="match status" value="1"/>
</dbReference>
<feature type="transmembrane region" description="Helical" evidence="6">
    <location>
        <begin position="192"/>
        <end position="214"/>
    </location>
</feature>